<evidence type="ECO:0000313" key="1">
    <source>
        <dbReference type="EMBL" id="MBT9317485.1"/>
    </source>
</evidence>
<comment type="caution">
    <text evidence="1">The sequence shown here is derived from an EMBL/GenBank/DDBJ whole genome shotgun (WGS) entry which is preliminary data.</text>
</comment>
<gene>
    <name evidence="1" type="ORF">IXB50_18840</name>
</gene>
<evidence type="ECO:0000313" key="2">
    <source>
        <dbReference type="Proteomes" id="UP000717364"/>
    </source>
</evidence>
<dbReference type="Proteomes" id="UP000717364">
    <property type="component" value="Unassembled WGS sequence"/>
</dbReference>
<sequence length="84" mass="9104">MGNYKIKVNIEIVESEEGVNESPQEVGEGVFEFNISGAAAESIDACEQALLSTNYPALRSALAHHLETISKKSSKPRHKRGFGS</sequence>
<proteinExistence type="predicted"/>
<dbReference type="AlphaFoldDB" id="A0A947GK18"/>
<reference evidence="1" key="1">
    <citation type="submission" date="2020-11" db="EMBL/GenBank/DDBJ databases">
        <authorList>
            <person name="Konstantinou D."/>
            <person name="Gkelis S."/>
            <person name="Popin R."/>
            <person name="Fewer D."/>
            <person name="Sivonen K."/>
        </authorList>
    </citation>
    <scope>NUCLEOTIDE SEQUENCE</scope>
    <source>
        <strain evidence="1">TAU-MAC 1115</strain>
    </source>
</reference>
<dbReference type="EMBL" id="JADOES010000048">
    <property type="protein sequence ID" value="MBT9317485.1"/>
    <property type="molecule type" value="Genomic_DNA"/>
</dbReference>
<accession>A0A947GK18</accession>
<keyword evidence="2" id="KW-1185">Reference proteome</keyword>
<organism evidence="1 2">
    <name type="scientific">Leptothoe spongobia TAU-MAC 1115</name>
    <dbReference type="NCBI Taxonomy" id="1967444"/>
    <lineage>
        <taxon>Bacteria</taxon>
        <taxon>Bacillati</taxon>
        <taxon>Cyanobacteriota</taxon>
        <taxon>Cyanophyceae</taxon>
        <taxon>Nodosilineales</taxon>
        <taxon>Cymatolegaceae</taxon>
        <taxon>Leptothoe</taxon>
        <taxon>Leptothoe spongobia</taxon>
    </lineage>
</organism>
<reference evidence="1" key="2">
    <citation type="journal article" date="2021" name="Mar. Drugs">
        <title>Genome Reduction and Secondary Metabolism of the Marine Sponge-Associated Cyanobacterium Leptothoe.</title>
        <authorList>
            <person name="Konstantinou D."/>
            <person name="Popin R.V."/>
            <person name="Fewer D.P."/>
            <person name="Sivonen K."/>
            <person name="Gkelis S."/>
        </authorList>
    </citation>
    <scope>NUCLEOTIDE SEQUENCE</scope>
    <source>
        <strain evidence="1">TAU-MAC 1115</strain>
    </source>
</reference>
<name>A0A947GK18_9CYAN</name>
<protein>
    <submittedName>
        <fullName evidence="1">Uncharacterized protein</fullName>
    </submittedName>
</protein>